<accession>A0ABP4R6A3</accession>
<dbReference type="SUPFAM" id="SSF53335">
    <property type="entry name" value="S-adenosyl-L-methionine-dependent methyltransferases"/>
    <property type="match status" value="1"/>
</dbReference>
<dbReference type="Gene3D" id="3.40.50.150">
    <property type="entry name" value="Vaccinia Virus protein VP39"/>
    <property type="match status" value="1"/>
</dbReference>
<dbReference type="CDD" id="cd02440">
    <property type="entry name" value="AdoMet_MTases"/>
    <property type="match status" value="1"/>
</dbReference>
<dbReference type="InterPro" id="IPR013216">
    <property type="entry name" value="Methyltransf_11"/>
</dbReference>
<proteinExistence type="predicted"/>
<sequence>MTTGPDRLVVRARVDSTDGLGAFVDVESTYDAVAVEYDAWVGAGSALADPTFEELVGRIAGQEVCSVACGQGREARYLAAQGAAVTGVDLSENLIAIARRHEEADPLGISYLQGNAETLERLATGSFDGVVCYLALMDIPNLDSALQSIARVLRPGGWFVFSITHPCFKTPATGEIVDHTNKSVRRTVGRYFAEGYWDGPGLHRDALPIGAYHRTLSTYVDALTRARLVIDQLREPPLDHQPVWQEVPQLLYLRCHRSAETLSAR</sequence>
<dbReference type="PANTHER" id="PTHR43591">
    <property type="entry name" value="METHYLTRANSFERASE"/>
    <property type="match status" value="1"/>
</dbReference>
<reference evidence="3" key="1">
    <citation type="journal article" date="2019" name="Int. J. Syst. Evol. Microbiol.">
        <title>The Global Catalogue of Microorganisms (GCM) 10K type strain sequencing project: providing services to taxonomists for standard genome sequencing and annotation.</title>
        <authorList>
            <consortium name="The Broad Institute Genomics Platform"/>
            <consortium name="The Broad Institute Genome Sequencing Center for Infectious Disease"/>
            <person name="Wu L."/>
            <person name="Ma J."/>
        </authorList>
    </citation>
    <scope>NUCLEOTIDE SEQUENCE [LARGE SCALE GENOMIC DNA]</scope>
    <source>
        <strain evidence="3">JCM 14306</strain>
    </source>
</reference>
<gene>
    <name evidence="2" type="ORF">GCM10009744_26200</name>
</gene>
<evidence type="ECO:0000259" key="1">
    <source>
        <dbReference type="Pfam" id="PF08241"/>
    </source>
</evidence>
<evidence type="ECO:0000313" key="3">
    <source>
        <dbReference type="Proteomes" id="UP001501319"/>
    </source>
</evidence>
<dbReference type="Pfam" id="PF08241">
    <property type="entry name" value="Methyltransf_11"/>
    <property type="match status" value="1"/>
</dbReference>
<organism evidence="2 3">
    <name type="scientific">Kribbella alba</name>
    <dbReference type="NCBI Taxonomy" id="190197"/>
    <lineage>
        <taxon>Bacteria</taxon>
        <taxon>Bacillati</taxon>
        <taxon>Actinomycetota</taxon>
        <taxon>Actinomycetes</taxon>
        <taxon>Propionibacteriales</taxon>
        <taxon>Kribbellaceae</taxon>
        <taxon>Kribbella</taxon>
    </lineage>
</organism>
<comment type="caution">
    <text evidence="2">The sequence shown here is derived from an EMBL/GenBank/DDBJ whole genome shotgun (WGS) entry which is preliminary data.</text>
</comment>
<name>A0ABP4R6A3_9ACTN</name>
<dbReference type="RefSeq" id="WP_344111448.1">
    <property type="nucleotide sequence ID" value="NZ_BAAANE010000004.1"/>
</dbReference>
<dbReference type="InterPro" id="IPR029063">
    <property type="entry name" value="SAM-dependent_MTases_sf"/>
</dbReference>
<protein>
    <recommendedName>
        <fullName evidence="1">Methyltransferase type 11 domain-containing protein</fullName>
    </recommendedName>
</protein>
<evidence type="ECO:0000313" key="2">
    <source>
        <dbReference type="EMBL" id="GAA1635970.1"/>
    </source>
</evidence>
<dbReference type="EMBL" id="BAAANE010000004">
    <property type="protein sequence ID" value="GAA1635970.1"/>
    <property type="molecule type" value="Genomic_DNA"/>
</dbReference>
<feature type="domain" description="Methyltransferase type 11" evidence="1">
    <location>
        <begin position="67"/>
        <end position="161"/>
    </location>
</feature>
<dbReference type="PANTHER" id="PTHR43591:SF110">
    <property type="entry name" value="RHODANESE DOMAIN-CONTAINING PROTEIN"/>
    <property type="match status" value="1"/>
</dbReference>
<dbReference type="Proteomes" id="UP001501319">
    <property type="component" value="Unassembled WGS sequence"/>
</dbReference>
<keyword evidence="3" id="KW-1185">Reference proteome</keyword>